<sequence>MAHVLALVLSRGNGPAPLLYSDHQNSVDLIHDILAQVSRDSRLRNMNGRSYYRWILRLAQERPTVMAYTRGHSAELTVPAQMNREADYYASGAQRHIELVPVAPTPTFSMDEYTLYTAADGWIESNTRTFVDFFMSQHTASNMAFGYRMRMLTGIYDTLPPPDYPYSRALSAHSAVVQLYARSGQLPTAEALASRGKLPSSLCRLGCNAVESMQHIFVDCTHFSQWRIDTASELVARTAVRLNEAGLSDEEQGSVLLAAKSLFSDNAVTWPLRMSQYFLFPSFGFIEVLVPK</sequence>
<evidence type="ECO:0000313" key="2">
    <source>
        <dbReference type="Proteomes" id="UP001362999"/>
    </source>
</evidence>
<evidence type="ECO:0000313" key="1">
    <source>
        <dbReference type="EMBL" id="KAK7027111.1"/>
    </source>
</evidence>
<accession>A0AAW0BJU2</accession>
<name>A0AAW0BJU2_9AGAR</name>
<protein>
    <submittedName>
        <fullName evidence="1">Uncharacterized protein</fullName>
    </submittedName>
</protein>
<dbReference type="Proteomes" id="UP001362999">
    <property type="component" value="Unassembled WGS sequence"/>
</dbReference>
<gene>
    <name evidence="1" type="ORF">R3P38DRAFT_2527294</name>
</gene>
<dbReference type="EMBL" id="JAWWNJ010000030">
    <property type="protein sequence ID" value="KAK7027111.1"/>
    <property type="molecule type" value="Genomic_DNA"/>
</dbReference>
<keyword evidence="2" id="KW-1185">Reference proteome</keyword>
<reference evidence="1 2" key="1">
    <citation type="journal article" date="2024" name="J Genomics">
        <title>Draft genome sequencing and assembly of Favolaschia claudopus CIRM-BRFM 2984 isolated from oak limbs.</title>
        <authorList>
            <person name="Navarro D."/>
            <person name="Drula E."/>
            <person name="Chaduli D."/>
            <person name="Cazenave R."/>
            <person name="Ahrendt S."/>
            <person name="Wang J."/>
            <person name="Lipzen A."/>
            <person name="Daum C."/>
            <person name="Barry K."/>
            <person name="Grigoriev I.V."/>
            <person name="Favel A."/>
            <person name="Rosso M.N."/>
            <person name="Martin F."/>
        </authorList>
    </citation>
    <scope>NUCLEOTIDE SEQUENCE [LARGE SCALE GENOMIC DNA]</scope>
    <source>
        <strain evidence="1 2">CIRM-BRFM 2984</strain>
    </source>
</reference>
<comment type="caution">
    <text evidence="1">The sequence shown here is derived from an EMBL/GenBank/DDBJ whole genome shotgun (WGS) entry which is preliminary data.</text>
</comment>
<organism evidence="1 2">
    <name type="scientific">Favolaschia claudopus</name>
    <dbReference type="NCBI Taxonomy" id="2862362"/>
    <lineage>
        <taxon>Eukaryota</taxon>
        <taxon>Fungi</taxon>
        <taxon>Dikarya</taxon>
        <taxon>Basidiomycota</taxon>
        <taxon>Agaricomycotina</taxon>
        <taxon>Agaricomycetes</taxon>
        <taxon>Agaricomycetidae</taxon>
        <taxon>Agaricales</taxon>
        <taxon>Marasmiineae</taxon>
        <taxon>Mycenaceae</taxon>
        <taxon>Favolaschia</taxon>
    </lineage>
</organism>
<dbReference type="AlphaFoldDB" id="A0AAW0BJU2"/>
<proteinExistence type="predicted"/>